<gene>
    <name evidence="9" type="ORF">CK556_00390</name>
</gene>
<evidence type="ECO:0000256" key="4">
    <source>
        <dbReference type="ARBA" id="ARBA00022692"/>
    </source>
</evidence>
<feature type="transmembrane region" description="Helical" evidence="8">
    <location>
        <begin position="464"/>
        <end position="484"/>
    </location>
</feature>
<feature type="transmembrane region" description="Helical" evidence="8">
    <location>
        <begin position="107"/>
        <end position="125"/>
    </location>
</feature>
<name>A0A249SMA7_9MOLU</name>
<dbReference type="KEGG" id="mchc:CK556_00390"/>
<evidence type="ECO:0000256" key="7">
    <source>
        <dbReference type="SAM" id="Coils"/>
    </source>
</evidence>
<dbReference type="STRING" id="1336232.GCA_000518825_00628"/>
<feature type="transmembrane region" description="Helical" evidence="8">
    <location>
        <begin position="27"/>
        <end position="52"/>
    </location>
</feature>
<dbReference type="GO" id="GO:0008961">
    <property type="term" value="F:phosphatidylglycerol-prolipoprotein diacylglyceryl transferase activity"/>
    <property type="evidence" value="ECO:0007669"/>
    <property type="project" value="InterPro"/>
</dbReference>
<keyword evidence="7" id="KW-0175">Coiled coil</keyword>
<evidence type="ECO:0000256" key="2">
    <source>
        <dbReference type="ARBA" id="ARBA00022475"/>
    </source>
</evidence>
<dbReference type="GO" id="GO:0042158">
    <property type="term" value="P:lipoprotein biosynthetic process"/>
    <property type="evidence" value="ECO:0007669"/>
    <property type="project" value="InterPro"/>
</dbReference>
<evidence type="ECO:0000313" key="9">
    <source>
        <dbReference type="EMBL" id="ASZ08824.1"/>
    </source>
</evidence>
<dbReference type="AlphaFoldDB" id="A0A249SMA7"/>
<keyword evidence="6 8" id="KW-0472">Membrane</keyword>
<dbReference type="GO" id="GO:0005886">
    <property type="term" value="C:plasma membrane"/>
    <property type="evidence" value="ECO:0007669"/>
    <property type="project" value="InterPro"/>
</dbReference>
<feature type="transmembrane region" description="Helical" evidence="8">
    <location>
        <begin position="137"/>
        <end position="156"/>
    </location>
</feature>
<proteinExistence type="inferred from homology"/>
<evidence type="ECO:0000256" key="6">
    <source>
        <dbReference type="ARBA" id="ARBA00023136"/>
    </source>
</evidence>
<organism evidence="9 10">
    <name type="scientific">Mesoplasma chauliocola</name>
    <dbReference type="NCBI Taxonomy" id="216427"/>
    <lineage>
        <taxon>Bacteria</taxon>
        <taxon>Bacillati</taxon>
        <taxon>Mycoplasmatota</taxon>
        <taxon>Mollicutes</taxon>
        <taxon>Entomoplasmatales</taxon>
        <taxon>Entomoplasmataceae</taxon>
        <taxon>Mesoplasma</taxon>
    </lineage>
</organism>
<sequence length="543" mass="63316">MWKEGMTYYDFYLWLNQNSKSPEDMRLLFGLVPAYPVFMFLGICLVILITVIQMNKRKIPLRELEIGIVIIVPIGIIGGTFFGKVFLPNYQSFSNFYKVFFFWQPGMSFFGAIGLGSVAGFGWFYKRSKVTQISMWVYLDLIIVNVLLGHALGRWGNLYNQEILGNGISYDSISWMPNFIKHRLFYFPDLLNYRLATDLSKGVYDDPTWWIQITNGSLDPNAYVLCEVVNGQWVIASGGATLADVLENPIQFRQPLFLIEGVGNIILWLLITFGVKNINRFANKKNNPWNITPEAYPCFWNPKYKTISEKELKDWYTLAPIKYKRKKIIKNGKETIELTMSLRSVWNKAYYWVEPDYESNAKIVKEIEDWKQDLLNTNFKLENDKKQLKIKLEKLKMDTNKKIKFSSQDKHEILKNEYKQLVAIEKNKLKKQKQEINLRFNFGERYLGVNRFAKQLAVINNPNSFIATRAGVASGFYILGYGILRTILETQRKPTEYMIPNHVITNFLVLGLIILIGLAIVVITQFIVPYKWREAGWLYEKTY</sequence>
<evidence type="ECO:0000256" key="3">
    <source>
        <dbReference type="ARBA" id="ARBA00022679"/>
    </source>
</evidence>
<protein>
    <submittedName>
        <fullName evidence="9">Diacylglyceryl transferase</fullName>
    </submittedName>
</protein>
<accession>A0A249SMA7</accession>
<keyword evidence="3 9" id="KW-0808">Transferase</keyword>
<feature type="transmembrane region" description="Helical" evidence="8">
    <location>
        <begin position="504"/>
        <end position="528"/>
    </location>
</feature>
<dbReference type="EMBL" id="CP023173">
    <property type="protein sequence ID" value="ASZ08824.1"/>
    <property type="molecule type" value="Genomic_DNA"/>
</dbReference>
<dbReference type="PANTHER" id="PTHR30589:SF0">
    <property type="entry name" value="PHOSPHATIDYLGLYCEROL--PROLIPOPROTEIN DIACYLGLYCERYL TRANSFERASE"/>
    <property type="match status" value="1"/>
</dbReference>
<dbReference type="Proteomes" id="UP000232229">
    <property type="component" value="Chromosome"/>
</dbReference>
<feature type="transmembrane region" description="Helical" evidence="8">
    <location>
        <begin position="64"/>
        <end position="87"/>
    </location>
</feature>
<evidence type="ECO:0000256" key="1">
    <source>
        <dbReference type="ARBA" id="ARBA00007150"/>
    </source>
</evidence>
<reference evidence="9 10" key="1">
    <citation type="submission" date="2017-08" db="EMBL/GenBank/DDBJ databases">
        <title>Complete Genome Sequence of Mesoplasma chauliocola.</title>
        <authorList>
            <person name="Knight T.F.Jr."/>
            <person name="Citino T."/>
        </authorList>
    </citation>
    <scope>NUCLEOTIDE SEQUENCE [LARGE SCALE GENOMIC DNA]</scope>
    <source>
        <strain evidence="9 10">CHPA-2</strain>
    </source>
</reference>
<feature type="coiled-coil region" evidence="7">
    <location>
        <begin position="371"/>
        <end position="435"/>
    </location>
</feature>
<dbReference type="PANTHER" id="PTHR30589">
    <property type="entry name" value="PROLIPOPROTEIN DIACYLGLYCERYL TRANSFERASE"/>
    <property type="match status" value="1"/>
</dbReference>
<keyword evidence="5 8" id="KW-1133">Transmembrane helix</keyword>
<dbReference type="InterPro" id="IPR001640">
    <property type="entry name" value="Lgt"/>
</dbReference>
<keyword evidence="10" id="KW-1185">Reference proteome</keyword>
<keyword evidence="2" id="KW-1003">Cell membrane</keyword>
<comment type="similarity">
    <text evidence="1">Belongs to the Lgt family.</text>
</comment>
<feature type="transmembrane region" description="Helical" evidence="8">
    <location>
        <begin position="256"/>
        <end position="275"/>
    </location>
</feature>
<evidence type="ECO:0000313" key="10">
    <source>
        <dbReference type="Proteomes" id="UP000232229"/>
    </source>
</evidence>
<evidence type="ECO:0000256" key="5">
    <source>
        <dbReference type="ARBA" id="ARBA00022989"/>
    </source>
</evidence>
<evidence type="ECO:0000256" key="8">
    <source>
        <dbReference type="SAM" id="Phobius"/>
    </source>
</evidence>
<keyword evidence="4 8" id="KW-0812">Transmembrane</keyword>
<dbReference type="RefSeq" id="WP_027875790.1">
    <property type="nucleotide sequence ID" value="NZ_CP023173.1"/>
</dbReference>
<dbReference type="Pfam" id="PF01790">
    <property type="entry name" value="LGT"/>
    <property type="match status" value="1"/>
</dbReference>